<keyword evidence="3" id="KW-1185">Reference proteome</keyword>
<evidence type="ECO:0000313" key="2">
    <source>
        <dbReference type="EMBL" id="OTF91368.1"/>
    </source>
</evidence>
<dbReference type="InParanoid" id="A0A251RYA2"/>
<proteinExistence type="predicted"/>
<name>A0A251RYA2_HELAN</name>
<dbReference type="Proteomes" id="UP000215914">
    <property type="component" value="Chromosome 16"/>
</dbReference>
<reference evidence="3" key="1">
    <citation type="journal article" date="2017" name="Nature">
        <title>The sunflower genome provides insights into oil metabolism, flowering and Asterid evolution.</title>
        <authorList>
            <person name="Badouin H."/>
            <person name="Gouzy J."/>
            <person name="Grassa C.J."/>
            <person name="Murat F."/>
            <person name="Staton S.E."/>
            <person name="Cottret L."/>
            <person name="Lelandais-Briere C."/>
            <person name="Owens G.L."/>
            <person name="Carrere S."/>
            <person name="Mayjonade B."/>
            <person name="Legrand L."/>
            <person name="Gill N."/>
            <person name="Kane N.C."/>
            <person name="Bowers J.E."/>
            <person name="Hubner S."/>
            <person name="Bellec A."/>
            <person name="Berard A."/>
            <person name="Berges H."/>
            <person name="Blanchet N."/>
            <person name="Boniface M.C."/>
            <person name="Brunel D."/>
            <person name="Catrice O."/>
            <person name="Chaidir N."/>
            <person name="Claudel C."/>
            <person name="Donnadieu C."/>
            <person name="Faraut T."/>
            <person name="Fievet G."/>
            <person name="Helmstetter N."/>
            <person name="King M."/>
            <person name="Knapp S.J."/>
            <person name="Lai Z."/>
            <person name="Le Paslier M.C."/>
            <person name="Lippi Y."/>
            <person name="Lorenzon L."/>
            <person name="Mandel J.R."/>
            <person name="Marage G."/>
            <person name="Marchand G."/>
            <person name="Marquand E."/>
            <person name="Bret-Mestries E."/>
            <person name="Morien E."/>
            <person name="Nambeesan S."/>
            <person name="Nguyen T."/>
            <person name="Pegot-Espagnet P."/>
            <person name="Pouilly N."/>
            <person name="Raftis F."/>
            <person name="Sallet E."/>
            <person name="Schiex T."/>
            <person name="Thomas J."/>
            <person name="Vandecasteele C."/>
            <person name="Vares D."/>
            <person name="Vear F."/>
            <person name="Vautrin S."/>
            <person name="Crespi M."/>
            <person name="Mangin B."/>
            <person name="Burke J.M."/>
            <person name="Salse J."/>
            <person name="Munos S."/>
            <person name="Vincourt P."/>
            <person name="Rieseberg L.H."/>
            <person name="Langlade N.B."/>
        </authorList>
    </citation>
    <scope>NUCLEOTIDE SEQUENCE [LARGE SCALE GENOMIC DNA]</scope>
    <source>
        <strain evidence="3">cv. SF193</strain>
    </source>
</reference>
<sequence>MSSKTSGRTPNKITHTLVAKTMKKQTNGGRLFKLNFLAYWNTLFVEITKSTTVKQSFLLAIDKEEDISKLDWCSFVLESLKRTRQGWKKLDSQYNEPVAFLTLLYSHYFNSRHKIFDEVVKLPVIKYITSGMIDDVEEYLYNNGPLNVEDCDEVDKDEETHDNRQDQQHVTASDINKDDHQNEETPTTPFKIINQQTSTVFTDLFADNIPLHEAAAVQENLTAFDTSAQPRTNTDDYTIPPVDTTQIYTRRNLAGEDSIDEGYIPSTTDWFEGWNPSEHISDLNLEEMGIGTQTQKELDYCNTPLQLTGVIYDHAAWEASNKNKKLLLKTMDKNINKYISLVTEMNNLVKDVKEKCFWNPEIMRMCKRWDDAVKNTVATRTDQVSSGGDEAIQNKVGEGGDTIEELGGDGDATVEDENTGKTKRCHDVDNMTYDDGGISDSCLAALQTIEPGVYKQTTEVTQADVVHQMDQAVNLAECSQQKAQSGKEMPPTTSAPLKKLMK</sequence>
<organism evidence="2 3">
    <name type="scientific">Helianthus annuus</name>
    <name type="common">Common sunflower</name>
    <dbReference type="NCBI Taxonomy" id="4232"/>
    <lineage>
        <taxon>Eukaryota</taxon>
        <taxon>Viridiplantae</taxon>
        <taxon>Streptophyta</taxon>
        <taxon>Embryophyta</taxon>
        <taxon>Tracheophyta</taxon>
        <taxon>Spermatophyta</taxon>
        <taxon>Magnoliopsida</taxon>
        <taxon>eudicotyledons</taxon>
        <taxon>Gunneridae</taxon>
        <taxon>Pentapetalae</taxon>
        <taxon>asterids</taxon>
        <taxon>campanulids</taxon>
        <taxon>Asterales</taxon>
        <taxon>Asteraceae</taxon>
        <taxon>Asteroideae</taxon>
        <taxon>Heliantheae alliance</taxon>
        <taxon>Heliantheae</taxon>
        <taxon>Helianthus</taxon>
    </lineage>
</organism>
<dbReference type="OrthoDB" id="1305300at2759"/>
<evidence type="ECO:0008006" key="4">
    <source>
        <dbReference type="Google" id="ProtNLM"/>
    </source>
</evidence>
<dbReference type="EMBL" id="CM007905">
    <property type="protein sequence ID" value="OTF91368.1"/>
    <property type="molecule type" value="Genomic_DNA"/>
</dbReference>
<feature type="compositionally biased region" description="Basic and acidic residues" evidence="1">
    <location>
        <begin position="158"/>
        <end position="167"/>
    </location>
</feature>
<protein>
    <recommendedName>
        <fullName evidence="4">Ulp1 protease family, C-terminal catalytic domain-containing protein</fullName>
    </recommendedName>
</protein>
<gene>
    <name evidence="2" type="ORF">HannXRQ_Chr16g0509981</name>
</gene>
<feature type="region of interest" description="Disordered" evidence="1">
    <location>
        <begin position="150"/>
        <end position="189"/>
    </location>
</feature>
<feature type="compositionally biased region" description="Acidic residues" evidence="1">
    <location>
        <begin position="401"/>
        <end position="417"/>
    </location>
</feature>
<dbReference type="AlphaFoldDB" id="A0A251RYA2"/>
<feature type="region of interest" description="Disordered" evidence="1">
    <location>
        <begin position="385"/>
        <end position="420"/>
    </location>
</feature>
<feature type="region of interest" description="Disordered" evidence="1">
    <location>
        <begin position="479"/>
        <end position="502"/>
    </location>
</feature>
<dbReference type="PANTHER" id="PTHR34835">
    <property type="entry name" value="OS07G0283600 PROTEIN-RELATED"/>
    <property type="match status" value="1"/>
</dbReference>
<dbReference type="PANTHER" id="PTHR34835:SF90">
    <property type="entry name" value="AMINOTRANSFERASE-LIKE PLANT MOBILE DOMAIN-CONTAINING PROTEIN"/>
    <property type="match status" value="1"/>
</dbReference>
<evidence type="ECO:0000256" key="1">
    <source>
        <dbReference type="SAM" id="MobiDB-lite"/>
    </source>
</evidence>
<evidence type="ECO:0000313" key="3">
    <source>
        <dbReference type="Proteomes" id="UP000215914"/>
    </source>
</evidence>
<accession>A0A251RYA2</accession>